<accession>A0A8R7R939</accession>
<name>A0A8R7R939_TRIUA</name>
<comment type="caution">
    <text evidence="6">Lacks conserved residue(s) required for the propagation of feature annotation.</text>
</comment>
<dbReference type="GO" id="GO:0061630">
    <property type="term" value="F:ubiquitin protein ligase activity"/>
    <property type="evidence" value="ECO:0007669"/>
    <property type="project" value="UniProtKB-EC"/>
</dbReference>
<dbReference type="InterPro" id="IPR035983">
    <property type="entry name" value="Hect_E3_ubiquitin_ligase"/>
</dbReference>
<comment type="catalytic activity">
    <reaction evidence="1">
        <text>S-ubiquitinyl-[E2 ubiquitin-conjugating enzyme]-L-cysteine + [acceptor protein]-L-lysine = [E2 ubiquitin-conjugating enzyme]-L-cysteine + N(6)-ubiquitinyl-[acceptor protein]-L-lysine.</text>
        <dbReference type="EC" id="2.3.2.26"/>
    </reaction>
</comment>
<evidence type="ECO:0000256" key="4">
    <source>
        <dbReference type="ARBA" id="ARBA00022679"/>
    </source>
</evidence>
<reference evidence="8" key="3">
    <citation type="submission" date="2022-06" db="UniProtKB">
        <authorList>
            <consortium name="EnsemblPlants"/>
        </authorList>
    </citation>
    <scope>IDENTIFICATION</scope>
</reference>
<dbReference type="InterPro" id="IPR000569">
    <property type="entry name" value="HECT_dom"/>
</dbReference>
<dbReference type="GO" id="GO:0000209">
    <property type="term" value="P:protein polyubiquitination"/>
    <property type="evidence" value="ECO:0007669"/>
    <property type="project" value="TreeGrafter"/>
</dbReference>
<dbReference type="Pfam" id="PF00632">
    <property type="entry name" value="HECT"/>
    <property type="match status" value="1"/>
</dbReference>
<organism evidence="8 9">
    <name type="scientific">Triticum urartu</name>
    <name type="common">Red wild einkorn</name>
    <name type="synonym">Crithodium urartu</name>
    <dbReference type="NCBI Taxonomy" id="4572"/>
    <lineage>
        <taxon>Eukaryota</taxon>
        <taxon>Viridiplantae</taxon>
        <taxon>Streptophyta</taxon>
        <taxon>Embryophyta</taxon>
        <taxon>Tracheophyta</taxon>
        <taxon>Spermatophyta</taxon>
        <taxon>Magnoliopsida</taxon>
        <taxon>Liliopsida</taxon>
        <taxon>Poales</taxon>
        <taxon>Poaceae</taxon>
        <taxon>BOP clade</taxon>
        <taxon>Pooideae</taxon>
        <taxon>Triticodae</taxon>
        <taxon>Triticeae</taxon>
        <taxon>Triticinae</taxon>
        <taxon>Triticum</taxon>
    </lineage>
</organism>
<sequence length="70" mass="8229">MLGGNKNSINMKDCRSHTQYNGYKEKDRHVNWFWKAVESMPVEQQRQLLFFWTSVKYLPSEGFGGLSSKL</sequence>
<dbReference type="InterPro" id="IPR050409">
    <property type="entry name" value="E3_ubiq-protein_ligase"/>
</dbReference>
<dbReference type="EnsemblPlants" id="TuG1812G0700006035.01.T01">
    <property type="protein sequence ID" value="TuG1812G0700006035.01.T01"/>
    <property type="gene ID" value="TuG1812G0700006035.01"/>
</dbReference>
<keyword evidence="4" id="KW-0808">Transferase</keyword>
<evidence type="ECO:0000256" key="2">
    <source>
        <dbReference type="ARBA" id="ARBA00004906"/>
    </source>
</evidence>
<protein>
    <recommendedName>
        <fullName evidence="3">HECT-type E3 ubiquitin transferase</fullName>
        <ecNumber evidence="3">2.3.2.26</ecNumber>
    </recommendedName>
</protein>
<dbReference type="GO" id="GO:0005737">
    <property type="term" value="C:cytoplasm"/>
    <property type="evidence" value="ECO:0007669"/>
    <property type="project" value="TreeGrafter"/>
</dbReference>
<evidence type="ECO:0000313" key="9">
    <source>
        <dbReference type="Proteomes" id="UP000015106"/>
    </source>
</evidence>
<dbReference type="GO" id="GO:0006511">
    <property type="term" value="P:ubiquitin-dependent protein catabolic process"/>
    <property type="evidence" value="ECO:0007669"/>
    <property type="project" value="TreeGrafter"/>
</dbReference>
<reference evidence="9" key="1">
    <citation type="journal article" date="2013" name="Nature">
        <title>Draft genome of the wheat A-genome progenitor Triticum urartu.</title>
        <authorList>
            <person name="Ling H.Q."/>
            <person name="Zhao S."/>
            <person name="Liu D."/>
            <person name="Wang J."/>
            <person name="Sun H."/>
            <person name="Zhang C."/>
            <person name="Fan H."/>
            <person name="Li D."/>
            <person name="Dong L."/>
            <person name="Tao Y."/>
            <person name="Gao C."/>
            <person name="Wu H."/>
            <person name="Li Y."/>
            <person name="Cui Y."/>
            <person name="Guo X."/>
            <person name="Zheng S."/>
            <person name="Wang B."/>
            <person name="Yu K."/>
            <person name="Liang Q."/>
            <person name="Yang W."/>
            <person name="Lou X."/>
            <person name="Chen J."/>
            <person name="Feng M."/>
            <person name="Jian J."/>
            <person name="Zhang X."/>
            <person name="Luo G."/>
            <person name="Jiang Y."/>
            <person name="Liu J."/>
            <person name="Wang Z."/>
            <person name="Sha Y."/>
            <person name="Zhang B."/>
            <person name="Wu H."/>
            <person name="Tang D."/>
            <person name="Shen Q."/>
            <person name="Xue P."/>
            <person name="Zou S."/>
            <person name="Wang X."/>
            <person name="Liu X."/>
            <person name="Wang F."/>
            <person name="Yang Y."/>
            <person name="An X."/>
            <person name="Dong Z."/>
            <person name="Zhang K."/>
            <person name="Zhang X."/>
            <person name="Luo M.C."/>
            <person name="Dvorak J."/>
            <person name="Tong Y."/>
            <person name="Wang J."/>
            <person name="Yang H."/>
            <person name="Li Z."/>
            <person name="Wang D."/>
            <person name="Zhang A."/>
            <person name="Wang J."/>
        </authorList>
    </citation>
    <scope>NUCLEOTIDE SEQUENCE</scope>
    <source>
        <strain evidence="9">cv. G1812</strain>
    </source>
</reference>
<dbReference type="Gene3D" id="3.30.2410.10">
    <property type="entry name" value="Hect, E3 ligase catalytic domain"/>
    <property type="match status" value="1"/>
</dbReference>
<comment type="pathway">
    <text evidence="2">Protein modification; protein ubiquitination.</text>
</comment>
<dbReference type="AlphaFoldDB" id="A0A8R7R939"/>
<dbReference type="PANTHER" id="PTHR11254">
    <property type="entry name" value="HECT DOMAIN UBIQUITIN-PROTEIN LIGASE"/>
    <property type="match status" value="1"/>
</dbReference>
<proteinExistence type="predicted"/>
<dbReference type="EC" id="2.3.2.26" evidence="3"/>
<dbReference type="PANTHER" id="PTHR11254:SF424">
    <property type="entry name" value="E3 UBIQUITIN-PROTEIN LIGASE UPL5"/>
    <property type="match status" value="1"/>
</dbReference>
<dbReference type="Proteomes" id="UP000015106">
    <property type="component" value="Chromosome 7"/>
</dbReference>
<reference evidence="8" key="2">
    <citation type="submission" date="2018-03" db="EMBL/GenBank/DDBJ databases">
        <title>The Triticum urartu genome reveals the dynamic nature of wheat genome evolution.</title>
        <authorList>
            <person name="Ling H."/>
            <person name="Ma B."/>
            <person name="Shi X."/>
            <person name="Liu H."/>
            <person name="Dong L."/>
            <person name="Sun H."/>
            <person name="Cao Y."/>
            <person name="Gao Q."/>
            <person name="Zheng S."/>
            <person name="Li Y."/>
            <person name="Yu Y."/>
            <person name="Du H."/>
            <person name="Qi M."/>
            <person name="Li Y."/>
            <person name="Yu H."/>
            <person name="Cui Y."/>
            <person name="Wang N."/>
            <person name="Chen C."/>
            <person name="Wu H."/>
            <person name="Zhao Y."/>
            <person name="Zhang J."/>
            <person name="Li Y."/>
            <person name="Zhou W."/>
            <person name="Zhang B."/>
            <person name="Hu W."/>
            <person name="Eijk M."/>
            <person name="Tang J."/>
            <person name="Witsenboer H."/>
            <person name="Zhao S."/>
            <person name="Li Z."/>
            <person name="Zhang A."/>
            <person name="Wang D."/>
            <person name="Liang C."/>
        </authorList>
    </citation>
    <scope>NUCLEOTIDE SEQUENCE [LARGE SCALE GENOMIC DNA]</scope>
    <source>
        <strain evidence="8">cv. G1812</strain>
    </source>
</reference>
<evidence type="ECO:0000256" key="6">
    <source>
        <dbReference type="PROSITE-ProRule" id="PRU00104"/>
    </source>
</evidence>
<evidence type="ECO:0000259" key="7">
    <source>
        <dbReference type="PROSITE" id="PS50237"/>
    </source>
</evidence>
<evidence type="ECO:0000256" key="3">
    <source>
        <dbReference type="ARBA" id="ARBA00012485"/>
    </source>
</evidence>
<feature type="domain" description="HECT" evidence="7">
    <location>
        <begin position="1"/>
        <end position="70"/>
    </location>
</feature>
<dbReference type="Gramene" id="TuG1812G0700006035.01.T01">
    <property type="protein sequence ID" value="TuG1812G0700006035.01.T01"/>
    <property type="gene ID" value="TuG1812G0700006035.01"/>
</dbReference>
<evidence type="ECO:0000313" key="8">
    <source>
        <dbReference type="EnsemblPlants" id="TuG1812G0700006035.01.T01"/>
    </source>
</evidence>
<dbReference type="PROSITE" id="PS50237">
    <property type="entry name" value="HECT"/>
    <property type="match status" value="1"/>
</dbReference>
<evidence type="ECO:0000256" key="5">
    <source>
        <dbReference type="ARBA" id="ARBA00022786"/>
    </source>
</evidence>
<evidence type="ECO:0000256" key="1">
    <source>
        <dbReference type="ARBA" id="ARBA00000885"/>
    </source>
</evidence>
<keyword evidence="9" id="KW-1185">Reference proteome</keyword>
<keyword evidence="5 6" id="KW-0833">Ubl conjugation pathway</keyword>
<dbReference type="SUPFAM" id="SSF56204">
    <property type="entry name" value="Hect, E3 ligase catalytic domain"/>
    <property type="match status" value="1"/>
</dbReference>